<feature type="non-terminal residue" evidence="1">
    <location>
        <position position="77"/>
    </location>
</feature>
<proteinExistence type="predicted"/>
<keyword evidence="2" id="KW-1185">Reference proteome</keyword>
<evidence type="ECO:0000313" key="2">
    <source>
        <dbReference type="Proteomes" id="UP000054359"/>
    </source>
</evidence>
<evidence type="ECO:0000313" key="1">
    <source>
        <dbReference type="EMBL" id="KFM80716.1"/>
    </source>
</evidence>
<sequence>MCKGVRPLMLVALTARGHCVSSHWIRSFLPDCTASWRGRFPLLFRIHKSAPLLSRIRTISRRPLAAAQCAGVLPLSS</sequence>
<dbReference type="EMBL" id="KK121563">
    <property type="protein sequence ID" value="KFM80716.1"/>
    <property type="molecule type" value="Genomic_DNA"/>
</dbReference>
<name>A0A087UTM7_STEMI</name>
<dbReference type="AlphaFoldDB" id="A0A087UTM7"/>
<reference evidence="1 2" key="1">
    <citation type="submission" date="2013-11" db="EMBL/GenBank/DDBJ databases">
        <title>Genome sequencing of Stegodyphus mimosarum.</title>
        <authorList>
            <person name="Bechsgaard J."/>
        </authorList>
    </citation>
    <scope>NUCLEOTIDE SEQUENCE [LARGE SCALE GENOMIC DNA]</scope>
</reference>
<organism evidence="1 2">
    <name type="scientific">Stegodyphus mimosarum</name>
    <name type="common">African social velvet spider</name>
    <dbReference type="NCBI Taxonomy" id="407821"/>
    <lineage>
        <taxon>Eukaryota</taxon>
        <taxon>Metazoa</taxon>
        <taxon>Ecdysozoa</taxon>
        <taxon>Arthropoda</taxon>
        <taxon>Chelicerata</taxon>
        <taxon>Arachnida</taxon>
        <taxon>Araneae</taxon>
        <taxon>Araneomorphae</taxon>
        <taxon>Entelegynae</taxon>
        <taxon>Eresoidea</taxon>
        <taxon>Eresidae</taxon>
        <taxon>Stegodyphus</taxon>
    </lineage>
</organism>
<protein>
    <submittedName>
        <fullName evidence="1">Uncharacterized protein</fullName>
    </submittedName>
</protein>
<gene>
    <name evidence="1" type="ORF">X975_07443</name>
</gene>
<dbReference type="Proteomes" id="UP000054359">
    <property type="component" value="Unassembled WGS sequence"/>
</dbReference>
<accession>A0A087UTM7</accession>